<comment type="caution">
    <text evidence="1">The sequence shown here is derived from an EMBL/GenBank/DDBJ whole genome shotgun (WGS) entry which is preliminary data.</text>
</comment>
<organism evidence="1 2">
    <name type="scientific">Halteria grandinella</name>
    <dbReference type="NCBI Taxonomy" id="5974"/>
    <lineage>
        <taxon>Eukaryota</taxon>
        <taxon>Sar</taxon>
        <taxon>Alveolata</taxon>
        <taxon>Ciliophora</taxon>
        <taxon>Intramacronucleata</taxon>
        <taxon>Spirotrichea</taxon>
        <taxon>Stichotrichia</taxon>
        <taxon>Sporadotrichida</taxon>
        <taxon>Halteriidae</taxon>
        <taxon>Halteria</taxon>
    </lineage>
</organism>
<name>A0A8J8NT68_HALGN</name>
<dbReference type="Proteomes" id="UP000785679">
    <property type="component" value="Unassembled WGS sequence"/>
</dbReference>
<proteinExistence type="predicted"/>
<dbReference type="AlphaFoldDB" id="A0A8J8NT68"/>
<sequence length="77" mass="8813">MAYLQQQQRQQQQPLVSHQWVNFGGGQIRPEDQHMIQQPQSAAQMRMGLNDQLFAQMRASGARPKAQGLNGLRGRRK</sequence>
<accession>A0A8J8NT68</accession>
<keyword evidence="2" id="KW-1185">Reference proteome</keyword>
<gene>
    <name evidence="1" type="ORF">FGO68_gene321</name>
</gene>
<evidence type="ECO:0000313" key="1">
    <source>
        <dbReference type="EMBL" id="TNV81177.1"/>
    </source>
</evidence>
<dbReference type="EMBL" id="RRYP01006473">
    <property type="protein sequence ID" value="TNV81177.1"/>
    <property type="molecule type" value="Genomic_DNA"/>
</dbReference>
<reference evidence="1" key="1">
    <citation type="submission" date="2019-06" db="EMBL/GenBank/DDBJ databases">
        <authorList>
            <person name="Zheng W."/>
        </authorList>
    </citation>
    <scope>NUCLEOTIDE SEQUENCE</scope>
    <source>
        <strain evidence="1">QDHG01</strain>
    </source>
</reference>
<evidence type="ECO:0000313" key="2">
    <source>
        <dbReference type="Proteomes" id="UP000785679"/>
    </source>
</evidence>
<protein>
    <submittedName>
        <fullName evidence="1">Uncharacterized protein</fullName>
    </submittedName>
</protein>